<comment type="caution">
    <text evidence="2">The sequence shown here is derived from an EMBL/GenBank/DDBJ whole genome shotgun (WGS) entry which is preliminary data.</text>
</comment>
<evidence type="ECO:0000313" key="2">
    <source>
        <dbReference type="EMBL" id="EJK50995.1"/>
    </source>
</evidence>
<dbReference type="Proteomes" id="UP000266841">
    <property type="component" value="Unassembled WGS sequence"/>
</dbReference>
<name>K0RCR7_THAOC</name>
<protein>
    <submittedName>
        <fullName evidence="2">Uncharacterized protein</fullName>
    </submittedName>
</protein>
<dbReference type="AlphaFoldDB" id="K0RCR7"/>
<keyword evidence="3" id="KW-1185">Reference proteome</keyword>
<reference evidence="2 3" key="1">
    <citation type="journal article" date="2012" name="Genome Biol.">
        <title>Genome and low-iron response of an oceanic diatom adapted to chronic iron limitation.</title>
        <authorList>
            <person name="Lommer M."/>
            <person name="Specht M."/>
            <person name="Roy A.S."/>
            <person name="Kraemer L."/>
            <person name="Andreson R."/>
            <person name="Gutowska M.A."/>
            <person name="Wolf J."/>
            <person name="Bergner S.V."/>
            <person name="Schilhabel M.B."/>
            <person name="Klostermeier U.C."/>
            <person name="Beiko R.G."/>
            <person name="Rosenstiel P."/>
            <person name="Hippler M."/>
            <person name="Laroche J."/>
        </authorList>
    </citation>
    <scope>NUCLEOTIDE SEQUENCE [LARGE SCALE GENOMIC DNA]</scope>
    <source>
        <strain evidence="2 3">CCMP1005</strain>
    </source>
</reference>
<evidence type="ECO:0000256" key="1">
    <source>
        <dbReference type="SAM" id="MobiDB-lite"/>
    </source>
</evidence>
<evidence type="ECO:0000313" key="3">
    <source>
        <dbReference type="Proteomes" id="UP000266841"/>
    </source>
</evidence>
<feature type="non-terminal residue" evidence="2">
    <location>
        <position position="89"/>
    </location>
</feature>
<organism evidence="2 3">
    <name type="scientific">Thalassiosira oceanica</name>
    <name type="common">Marine diatom</name>
    <dbReference type="NCBI Taxonomy" id="159749"/>
    <lineage>
        <taxon>Eukaryota</taxon>
        <taxon>Sar</taxon>
        <taxon>Stramenopiles</taxon>
        <taxon>Ochrophyta</taxon>
        <taxon>Bacillariophyta</taxon>
        <taxon>Coscinodiscophyceae</taxon>
        <taxon>Thalassiosirophycidae</taxon>
        <taxon>Thalassiosirales</taxon>
        <taxon>Thalassiosiraceae</taxon>
        <taxon>Thalassiosira</taxon>
    </lineage>
</organism>
<sequence>MLVATVFPILPKRRWLREIPNGFSHSTADASTPSRAQFKRTSKGKDVQPYFATELKFCSVLDVFDYAYQSTCAEMEQMQERHAAAKAKI</sequence>
<feature type="region of interest" description="Disordered" evidence="1">
    <location>
        <begin position="22"/>
        <end position="44"/>
    </location>
</feature>
<accession>K0RCR7</accession>
<proteinExistence type="predicted"/>
<gene>
    <name evidence="2" type="ORF">THAOC_29882</name>
</gene>
<feature type="compositionally biased region" description="Polar residues" evidence="1">
    <location>
        <begin position="23"/>
        <end position="35"/>
    </location>
</feature>
<dbReference type="OrthoDB" id="263957at2759"/>
<dbReference type="EMBL" id="AGNL01042424">
    <property type="protein sequence ID" value="EJK50995.1"/>
    <property type="molecule type" value="Genomic_DNA"/>
</dbReference>
<dbReference type="OMA" id="VFMWVPT"/>